<evidence type="ECO:0000256" key="4">
    <source>
        <dbReference type="ARBA" id="ARBA00023163"/>
    </source>
</evidence>
<dbReference type="InterPro" id="IPR005650">
    <property type="entry name" value="BlaI_family"/>
</dbReference>
<dbReference type="InterPro" id="IPR036388">
    <property type="entry name" value="WH-like_DNA-bd_sf"/>
</dbReference>
<accession>A0A8A4TMH9</accession>
<keyword evidence="3" id="KW-0238">DNA-binding</keyword>
<evidence type="ECO:0000256" key="1">
    <source>
        <dbReference type="ARBA" id="ARBA00011046"/>
    </source>
</evidence>
<keyword evidence="4" id="KW-0804">Transcription</keyword>
<dbReference type="AlphaFoldDB" id="A0A8A4TMH9"/>
<protein>
    <submittedName>
        <fullName evidence="5">BlaI/MecI/CopY family transcriptional regulator</fullName>
    </submittedName>
</protein>
<evidence type="ECO:0000313" key="5">
    <source>
        <dbReference type="EMBL" id="QTD51189.1"/>
    </source>
</evidence>
<evidence type="ECO:0000256" key="2">
    <source>
        <dbReference type="ARBA" id="ARBA00023015"/>
    </source>
</evidence>
<gene>
    <name evidence="5" type="ORF">J3U87_01860</name>
</gene>
<dbReference type="Proteomes" id="UP000663929">
    <property type="component" value="Chromosome"/>
</dbReference>
<evidence type="ECO:0000256" key="3">
    <source>
        <dbReference type="ARBA" id="ARBA00023125"/>
    </source>
</evidence>
<dbReference type="KEGG" id="scor:J3U87_01860"/>
<reference evidence="5" key="1">
    <citation type="submission" date="2021-03" db="EMBL/GenBank/DDBJ databases">
        <title>Acanthopleuribacteraceae sp. M133.</title>
        <authorList>
            <person name="Wang G."/>
        </authorList>
    </citation>
    <scope>NUCLEOTIDE SEQUENCE</scope>
    <source>
        <strain evidence="5">M133</strain>
    </source>
</reference>
<dbReference type="InterPro" id="IPR036390">
    <property type="entry name" value="WH_DNA-bd_sf"/>
</dbReference>
<proteinExistence type="inferred from homology"/>
<comment type="similarity">
    <text evidence="1">Belongs to the BlaI transcriptional regulatory family.</text>
</comment>
<evidence type="ECO:0000313" key="6">
    <source>
        <dbReference type="Proteomes" id="UP000663929"/>
    </source>
</evidence>
<keyword evidence="6" id="KW-1185">Reference proteome</keyword>
<name>A0A8A4TMH9_SULCO</name>
<dbReference type="GO" id="GO:0003677">
    <property type="term" value="F:DNA binding"/>
    <property type="evidence" value="ECO:0007669"/>
    <property type="project" value="UniProtKB-KW"/>
</dbReference>
<organism evidence="5 6">
    <name type="scientific">Sulfidibacter corallicola</name>
    <dbReference type="NCBI Taxonomy" id="2818388"/>
    <lineage>
        <taxon>Bacteria</taxon>
        <taxon>Pseudomonadati</taxon>
        <taxon>Acidobacteriota</taxon>
        <taxon>Holophagae</taxon>
        <taxon>Acanthopleuribacterales</taxon>
        <taxon>Acanthopleuribacteraceae</taxon>
        <taxon>Sulfidibacter</taxon>
    </lineage>
</organism>
<dbReference type="EMBL" id="CP071793">
    <property type="protein sequence ID" value="QTD51189.1"/>
    <property type="molecule type" value="Genomic_DNA"/>
</dbReference>
<dbReference type="Pfam" id="PF03965">
    <property type="entry name" value="Penicillinase_R"/>
    <property type="match status" value="1"/>
</dbReference>
<sequence length="134" mass="14714">MPNMLRLPHLALGELERLVLDLLWSEGPLNPVSVHQRIGAARGISPNTVSSALKRLYEKGLLKREKVSHAFVYRAAMTRAEFQRDMIGSVASQFGDLGGSGVLAAFVDLAESRGEDTLRRLEQMIAERLAGADE</sequence>
<dbReference type="SUPFAM" id="SSF46785">
    <property type="entry name" value="Winged helix' DNA-binding domain"/>
    <property type="match status" value="1"/>
</dbReference>
<keyword evidence="2" id="KW-0805">Transcription regulation</keyword>
<dbReference type="Gene3D" id="1.10.10.10">
    <property type="entry name" value="Winged helix-like DNA-binding domain superfamily/Winged helix DNA-binding domain"/>
    <property type="match status" value="1"/>
</dbReference>
<dbReference type="GO" id="GO:0045892">
    <property type="term" value="P:negative regulation of DNA-templated transcription"/>
    <property type="evidence" value="ECO:0007669"/>
    <property type="project" value="InterPro"/>
</dbReference>